<dbReference type="Pfam" id="PF14277">
    <property type="entry name" value="DUF4364"/>
    <property type="match status" value="1"/>
</dbReference>
<gene>
    <name evidence="1" type="ORF">KQI42_13580</name>
</gene>
<reference evidence="1 2" key="1">
    <citation type="submission" date="2021-06" db="EMBL/GenBank/DDBJ databases">
        <authorList>
            <person name="Sun Q."/>
            <person name="Li D."/>
        </authorList>
    </citation>
    <scope>NUCLEOTIDE SEQUENCE [LARGE SCALE GENOMIC DNA]</scope>
    <source>
        <strain evidence="1 2">MSJ-40</strain>
    </source>
</reference>
<dbReference type="InterPro" id="IPR025374">
    <property type="entry name" value="DUF4364"/>
</dbReference>
<evidence type="ECO:0000313" key="1">
    <source>
        <dbReference type="EMBL" id="MBU5439053.1"/>
    </source>
</evidence>
<proteinExistence type="predicted"/>
<organism evidence="1 2">
    <name type="scientific">Tissierella simiarum</name>
    <dbReference type="NCBI Taxonomy" id="2841534"/>
    <lineage>
        <taxon>Bacteria</taxon>
        <taxon>Bacillati</taxon>
        <taxon>Bacillota</taxon>
        <taxon>Tissierellia</taxon>
        <taxon>Tissierellales</taxon>
        <taxon>Tissierellaceae</taxon>
        <taxon>Tissierella</taxon>
    </lineage>
</organism>
<protein>
    <submittedName>
        <fullName evidence="1">DUF4364 family protein</fullName>
    </submittedName>
</protein>
<keyword evidence="2" id="KW-1185">Reference proteome</keyword>
<comment type="caution">
    <text evidence="1">The sequence shown here is derived from an EMBL/GenBank/DDBJ whole genome shotgun (WGS) entry which is preliminary data.</text>
</comment>
<sequence length="182" mass="21817">MFIENTEELAQNKLLLLYIIKRSNKSLTNSQITEFVLEKNYMNYFLIQQYLSELIESNFVELIKEDDIEIYHILNKGQITLNYFEERIPVKIKEELDKEFFKKEEEQKKETQVVAEYFQKGESHYVVNLKLVENEETLFSLYLNVATISQAEMVCNTWKNNTEFIYQNFINILVNEKITPLE</sequence>
<evidence type="ECO:0000313" key="2">
    <source>
        <dbReference type="Proteomes" id="UP000749471"/>
    </source>
</evidence>
<dbReference type="RefSeq" id="WP_216520693.1">
    <property type="nucleotide sequence ID" value="NZ_JAHLPM010000011.1"/>
</dbReference>
<dbReference type="EMBL" id="JAHLPM010000011">
    <property type="protein sequence ID" value="MBU5439053.1"/>
    <property type="molecule type" value="Genomic_DNA"/>
</dbReference>
<accession>A0ABS6E821</accession>
<name>A0ABS6E821_9FIRM</name>
<dbReference type="Proteomes" id="UP000749471">
    <property type="component" value="Unassembled WGS sequence"/>
</dbReference>